<accession>G0HH66</accession>
<dbReference type="HOGENOM" id="CLU_049301_2_3_11"/>
<dbReference type="InterPro" id="IPR014729">
    <property type="entry name" value="Rossmann-like_a/b/a_fold"/>
</dbReference>
<feature type="domain" description="UspA" evidence="2">
    <location>
        <begin position="22"/>
        <end position="158"/>
    </location>
</feature>
<evidence type="ECO:0000313" key="3">
    <source>
        <dbReference type="EMBL" id="AEK38216.1"/>
    </source>
</evidence>
<dbReference type="PANTHER" id="PTHR46268:SF6">
    <property type="entry name" value="UNIVERSAL STRESS PROTEIN UP12"/>
    <property type="match status" value="1"/>
</dbReference>
<evidence type="ECO:0000313" key="4">
    <source>
        <dbReference type="Proteomes" id="UP000006659"/>
    </source>
</evidence>
<organism evidence="3 4">
    <name type="scientific">Corynebacterium variabile (strain DSM 44702 / CIP 107183 / JCM 12073 / NCIMB 30131)</name>
    <name type="common">Corynebacterium mooreparkense</name>
    <dbReference type="NCBI Taxonomy" id="858619"/>
    <lineage>
        <taxon>Bacteria</taxon>
        <taxon>Bacillati</taxon>
        <taxon>Actinomycetota</taxon>
        <taxon>Actinomycetes</taxon>
        <taxon>Mycobacteriales</taxon>
        <taxon>Corynebacteriaceae</taxon>
        <taxon>Corynebacterium</taxon>
    </lineage>
</organism>
<protein>
    <recommendedName>
        <fullName evidence="2">UspA domain-containing protein</fullName>
    </recommendedName>
</protein>
<dbReference type="Proteomes" id="UP000006659">
    <property type="component" value="Chromosome"/>
</dbReference>
<evidence type="ECO:0000259" key="2">
    <source>
        <dbReference type="Pfam" id="PF00582"/>
    </source>
</evidence>
<name>G0HH66_CORVD</name>
<sequence>MKPTKTRMDPMSDTKITADNAIVVAVDGSEASATAVAWAANAATKRGASLKLVTAYTMPQFMYADGMVPPQELYDELEAEALEKINNAREQVAAFNPDLVVGHIIVEGTPIDMLLELSESADIIVMGSRGLGGLSGLVLGSVSSAVVSHAACPVVVIRKDNNVTEGTKYGPVSVGVDGSEISRKALEYAFREADARKAPLRAVHSWADQELQTSLVGLSAMQSQVDAIAAQEREMLSKELAPFREQYPDVEVEEVLSRDRPIQVLRDAAEGSQLLVLGSHGRGGFRGMLLGSTSRALLQYAPCPMMVVRPNSR</sequence>
<dbReference type="STRING" id="858619.CVAR_2875"/>
<dbReference type="PRINTS" id="PR01438">
    <property type="entry name" value="UNVRSLSTRESS"/>
</dbReference>
<dbReference type="SUPFAM" id="SSF52402">
    <property type="entry name" value="Adenine nucleotide alpha hydrolases-like"/>
    <property type="match status" value="2"/>
</dbReference>
<feature type="domain" description="UspA" evidence="2">
    <location>
        <begin position="169"/>
        <end position="309"/>
    </location>
</feature>
<dbReference type="PANTHER" id="PTHR46268">
    <property type="entry name" value="STRESS RESPONSE PROTEIN NHAX"/>
    <property type="match status" value="1"/>
</dbReference>
<reference evidence="3 4" key="1">
    <citation type="journal article" date="2011" name="BMC Genomics">
        <title>Complete genome sequence of Corynebacterium variabile DSM 44702 isolated from the surface of smear-ripened cheeses and insights into cheese ripening and flavor generation.</title>
        <authorList>
            <person name="Schroeder J."/>
            <person name="Maus I."/>
            <person name="Trost E."/>
            <person name="Tauch A."/>
        </authorList>
    </citation>
    <scope>NUCLEOTIDE SEQUENCE [LARGE SCALE GENOMIC DNA]</scope>
    <source>
        <strain evidence="4">DSM 44702 / JCM 12073 / NCIMB 30131</strain>
    </source>
</reference>
<dbReference type="KEGG" id="cva:CVAR_2875"/>
<proteinExistence type="inferred from homology"/>
<gene>
    <name evidence="3" type="ordered locus">CVAR_2875</name>
</gene>
<dbReference type="AlphaFoldDB" id="G0HH66"/>
<comment type="similarity">
    <text evidence="1">Belongs to the universal stress protein A family.</text>
</comment>
<dbReference type="EMBL" id="CP002917">
    <property type="protein sequence ID" value="AEK38216.1"/>
    <property type="molecule type" value="Genomic_DNA"/>
</dbReference>
<dbReference type="InterPro" id="IPR006016">
    <property type="entry name" value="UspA"/>
</dbReference>
<dbReference type="Pfam" id="PF00582">
    <property type="entry name" value="Usp"/>
    <property type="match status" value="2"/>
</dbReference>
<dbReference type="Gene3D" id="3.40.50.620">
    <property type="entry name" value="HUPs"/>
    <property type="match status" value="2"/>
</dbReference>
<evidence type="ECO:0000256" key="1">
    <source>
        <dbReference type="ARBA" id="ARBA00008791"/>
    </source>
</evidence>
<dbReference type="InterPro" id="IPR006015">
    <property type="entry name" value="Universal_stress_UspA"/>
</dbReference>
<dbReference type="eggNOG" id="COG0589">
    <property type="taxonomic scope" value="Bacteria"/>
</dbReference>